<evidence type="ECO:0000256" key="6">
    <source>
        <dbReference type="ARBA" id="ARBA00023136"/>
    </source>
</evidence>
<dbReference type="PANTHER" id="PTHR42718">
    <property type="entry name" value="MAJOR FACILITATOR SUPERFAMILY MULTIDRUG TRANSPORTER MFSC"/>
    <property type="match status" value="1"/>
</dbReference>
<keyword evidence="5 7" id="KW-1133">Transmembrane helix</keyword>
<feature type="transmembrane region" description="Helical" evidence="7">
    <location>
        <begin position="49"/>
        <end position="70"/>
    </location>
</feature>
<evidence type="ECO:0000256" key="2">
    <source>
        <dbReference type="ARBA" id="ARBA00022448"/>
    </source>
</evidence>
<feature type="transmembrane region" description="Helical" evidence="7">
    <location>
        <begin position="472"/>
        <end position="492"/>
    </location>
</feature>
<evidence type="ECO:0000313" key="9">
    <source>
        <dbReference type="EMBL" id="BAN03537.1"/>
    </source>
</evidence>
<comment type="subcellular location">
    <subcellularLocation>
        <location evidence="1">Cell membrane</location>
        <topology evidence="1">Multi-pass membrane protein</topology>
    </subcellularLocation>
</comment>
<keyword evidence="3" id="KW-1003">Cell membrane</keyword>
<dbReference type="OrthoDB" id="9781469at2"/>
<feature type="transmembrane region" description="Helical" evidence="7">
    <location>
        <begin position="327"/>
        <end position="350"/>
    </location>
</feature>
<feature type="transmembrane region" description="Helical" evidence="7">
    <location>
        <begin position="302"/>
        <end position="320"/>
    </location>
</feature>
<dbReference type="InterPro" id="IPR011701">
    <property type="entry name" value="MFS"/>
</dbReference>
<feature type="transmembrane region" description="Helical" evidence="7">
    <location>
        <begin position="197"/>
        <end position="218"/>
    </location>
</feature>
<dbReference type="GO" id="GO:0022857">
    <property type="term" value="F:transmembrane transporter activity"/>
    <property type="evidence" value="ECO:0007669"/>
    <property type="project" value="InterPro"/>
</dbReference>
<evidence type="ECO:0000256" key="1">
    <source>
        <dbReference type="ARBA" id="ARBA00004651"/>
    </source>
</evidence>
<evidence type="ECO:0000256" key="4">
    <source>
        <dbReference type="ARBA" id="ARBA00022692"/>
    </source>
</evidence>
<reference evidence="9 10" key="1">
    <citation type="journal article" date="2013" name="Int. J. Syst. Evol. Microbiol.">
        <title>Ilumatobacter nonamiense sp. nov. and Ilumatobacter coccineum sp. nov., isolated from seashore sand.</title>
        <authorList>
            <person name="Matsumoto A."/>
            <person name="Kasai H."/>
            <person name="Matsuo Y."/>
            <person name="Shizuri Y."/>
            <person name="Ichikawa N."/>
            <person name="Fujita N."/>
            <person name="Omura S."/>
            <person name="Takahashi Y."/>
        </authorList>
    </citation>
    <scope>NUCLEOTIDE SEQUENCE [LARGE SCALE GENOMIC DNA]</scope>
    <source>
        <strain evidence="10">NBRC 103263 / KCTC 29153 / YM16-304</strain>
    </source>
</reference>
<dbReference type="GO" id="GO:0005886">
    <property type="term" value="C:plasma membrane"/>
    <property type="evidence" value="ECO:0007669"/>
    <property type="project" value="UniProtKB-SubCell"/>
</dbReference>
<feature type="transmembrane region" description="Helical" evidence="7">
    <location>
        <begin position="399"/>
        <end position="420"/>
    </location>
</feature>
<evidence type="ECO:0000256" key="3">
    <source>
        <dbReference type="ARBA" id="ARBA00022475"/>
    </source>
</evidence>
<name>A0A6C7E9Y6_ILUCY</name>
<dbReference type="PROSITE" id="PS50850">
    <property type="entry name" value="MFS"/>
    <property type="match status" value="1"/>
</dbReference>
<evidence type="ECO:0000313" key="10">
    <source>
        <dbReference type="Proteomes" id="UP000011863"/>
    </source>
</evidence>
<keyword evidence="6 7" id="KW-0472">Membrane</keyword>
<feature type="transmembrane region" description="Helical" evidence="7">
    <location>
        <begin position="137"/>
        <end position="157"/>
    </location>
</feature>
<dbReference type="PANTHER" id="PTHR42718:SF47">
    <property type="entry name" value="METHYL VIOLOGEN RESISTANCE PROTEIN SMVA"/>
    <property type="match status" value="1"/>
</dbReference>
<gene>
    <name evidence="9" type="ORF">YM304_32230</name>
</gene>
<protein>
    <submittedName>
        <fullName evidence="9">Drug resistance transporter</fullName>
    </submittedName>
</protein>
<feature type="transmembrane region" description="Helical" evidence="7">
    <location>
        <begin position="79"/>
        <end position="98"/>
    </location>
</feature>
<dbReference type="CDD" id="cd17321">
    <property type="entry name" value="MFS_MMR_MDR_like"/>
    <property type="match status" value="1"/>
</dbReference>
<evidence type="ECO:0000256" key="7">
    <source>
        <dbReference type="SAM" id="Phobius"/>
    </source>
</evidence>
<keyword evidence="2" id="KW-0813">Transport</keyword>
<dbReference type="KEGG" id="aym:YM304_32230"/>
<dbReference type="SUPFAM" id="SSF103473">
    <property type="entry name" value="MFS general substrate transporter"/>
    <property type="match status" value="1"/>
</dbReference>
<dbReference type="Gene3D" id="1.20.1250.20">
    <property type="entry name" value="MFS general substrate transporter like domains"/>
    <property type="match status" value="1"/>
</dbReference>
<feature type="transmembrane region" description="Helical" evidence="7">
    <location>
        <begin position="163"/>
        <end position="185"/>
    </location>
</feature>
<dbReference type="AlphaFoldDB" id="A0A6C7E9Y6"/>
<keyword evidence="10" id="KW-1185">Reference proteome</keyword>
<proteinExistence type="predicted"/>
<dbReference type="InterPro" id="IPR036259">
    <property type="entry name" value="MFS_trans_sf"/>
</dbReference>
<feature type="domain" description="Major facilitator superfamily (MFS) profile" evidence="8">
    <location>
        <begin position="13"/>
        <end position="496"/>
    </location>
</feature>
<keyword evidence="4 7" id="KW-0812">Transmembrane</keyword>
<dbReference type="RefSeq" id="WP_015442784.1">
    <property type="nucleotide sequence ID" value="NC_020520.1"/>
</dbReference>
<accession>A0A6C7E9Y6</accession>
<dbReference type="Proteomes" id="UP000011863">
    <property type="component" value="Chromosome"/>
</dbReference>
<feature type="transmembrane region" description="Helical" evidence="7">
    <location>
        <begin position="266"/>
        <end position="290"/>
    </location>
</feature>
<feature type="transmembrane region" description="Helical" evidence="7">
    <location>
        <begin position="12"/>
        <end position="37"/>
    </location>
</feature>
<feature type="transmembrane region" description="Helical" evidence="7">
    <location>
        <begin position="104"/>
        <end position="125"/>
    </location>
</feature>
<dbReference type="EMBL" id="AP012057">
    <property type="protein sequence ID" value="BAN03537.1"/>
    <property type="molecule type" value="Genomic_DNA"/>
</dbReference>
<dbReference type="Pfam" id="PF07690">
    <property type="entry name" value="MFS_1"/>
    <property type="match status" value="1"/>
</dbReference>
<feature type="transmembrane region" description="Helical" evidence="7">
    <location>
        <begin position="224"/>
        <end position="245"/>
    </location>
</feature>
<organism evidence="9 10">
    <name type="scientific">Ilumatobacter coccineus (strain NBRC 103263 / KCTC 29153 / YM16-304)</name>
    <dbReference type="NCBI Taxonomy" id="1313172"/>
    <lineage>
        <taxon>Bacteria</taxon>
        <taxon>Bacillati</taxon>
        <taxon>Actinomycetota</taxon>
        <taxon>Acidimicrobiia</taxon>
        <taxon>Acidimicrobiales</taxon>
        <taxon>Ilumatobacteraceae</taxon>
        <taxon>Ilumatobacter</taxon>
    </lineage>
</organism>
<evidence type="ECO:0000256" key="5">
    <source>
        <dbReference type="ARBA" id="ARBA00022989"/>
    </source>
</evidence>
<sequence length="512" mass="52531">MNTATETRRRWWALMVLTLPVLIISMDATILGFAVPSLSETLEPSSSELLWIVDIYSFVLAGMLVTMGALGDRIGRRRLLMIGAAGFSVASVLAAFSTNPEMLIAARAMLGVAGATLMPSTLSLIRNVFADERERQTAIAIWASSFAFGSALGPIVGGFLLEHFWWGAVFLVGVPITTALLVVAPRLVPESSDPSPAPFDATSAALSLVTMLPTVYAVKMFTEHGLGPMVVGAAIVGVSAGVVFVRRQQRITDPMIDVSLFTVPRFRMAVSGNLIAAFGFAGSLFFVTQYLQLVVGMSPLRAGLQLLPAAGSSITFTLLAPVVARRLGAFSVIAGGLAMGSIGFAMLTQVSADGSLALTTAAVIVLNAGLGASMTVAVDGILAAIPPERAGAGASVSETAIEIGIALGTAVLGSIAAAVYRGGFADLDGVPDEAIDASRETLGAAIAIADSLGGDSADALRAAADSAFTDGFHAAALTASAAMVVVACWALVTRRRGPAAVAPAVVDAERVH</sequence>
<evidence type="ECO:0000259" key="8">
    <source>
        <dbReference type="PROSITE" id="PS50850"/>
    </source>
</evidence>
<dbReference type="InterPro" id="IPR020846">
    <property type="entry name" value="MFS_dom"/>
</dbReference>
<feature type="transmembrane region" description="Helical" evidence="7">
    <location>
        <begin position="356"/>
        <end position="378"/>
    </location>
</feature>